<protein>
    <recommendedName>
        <fullName evidence="3">DUF2553 domain-containing protein</fullName>
    </recommendedName>
</protein>
<evidence type="ECO:0008006" key="3">
    <source>
        <dbReference type="Google" id="ProtNLM"/>
    </source>
</evidence>
<comment type="caution">
    <text evidence="1">The sequence shown here is derived from an EMBL/GenBank/DDBJ whole genome shotgun (WGS) entry which is preliminary data.</text>
</comment>
<reference evidence="1 2" key="1">
    <citation type="submission" date="2021-01" db="EMBL/GenBank/DDBJ databases">
        <title>Genomic Encyclopedia of Type Strains, Phase IV (KMG-IV): sequencing the most valuable type-strain genomes for metagenomic binning, comparative biology and taxonomic classification.</title>
        <authorList>
            <person name="Goeker M."/>
        </authorList>
    </citation>
    <scope>NUCLEOTIDE SEQUENCE [LARGE SCALE GENOMIC DNA]</scope>
    <source>
        <strain evidence="1 2">DSM 104297</strain>
    </source>
</reference>
<proteinExistence type="predicted"/>
<evidence type="ECO:0000313" key="1">
    <source>
        <dbReference type="EMBL" id="MBM7704571.1"/>
    </source>
</evidence>
<keyword evidence="2" id="KW-1185">Reference proteome</keyword>
<dbReference type="InterPro" id="IPR020140">
    <property type="entry name" value="Uncharacterised_YusG"/>
</dbReference>
<dbReference type="EMBL" id="JAFBFC010000007">
    <property type="protein sequence ID" value="MBM7704571.1"/>
    <property type="molecule type" value="Genomic_DNA"/>
</dbReference>
<sequence>MFERKKIDITDRVTAKFNENGMKLYADKQPIGNVESNEQGNHYHLETGYMMENNRFYQYADVQTGNDQKYTDCDSEEGWC</sequence>
<organism evidence="1 2">
    <name type="scientific">Priestia iocasae</name>
    <dbReference type="NCBI Taxonomy" id="2291674"/>
    <lineage>
        <taxon>Bacteria</taxon>
        <taxon>Bacillati</taxon>
        <taxon>Bacillota</taxon>
        <taxon>Bacilli</taxon>
        <taxon>Bacillales</taxon>
        <taxon>Bacillaceae</taxon>
        <taxon>Priestia</taxon>
    </lineage>
</organism>
<evidence type="ECO:0000313" key="2">
    <source>
        <dbReference type="Proteomes" id="UP000809829"/>
    </source>
</evidence>
<dbReference type="Pfam" id="PF10830">
    <property type="entry name" value="DUF2553"/>
    <property type="match status" value="1"/>
</dbReference>
<dbReference type="RefSeq" id="WP_205188572.1">
    <property type="nucleotide sequence ID" value="NZ_JAFBFC010000007.1"/>
</dbReference>
<name>A0ABS2QYM3_9BACI</name>
<accession>A0ABS2QYM3</accession>
<gene>
    <name evidence="1" type="ORF">JOC83_003428</name>
</gene>
<dbReference type="Proteomes" id="UP000809829">
    <property type="component" value="Unassembled WGS sequence"/>
</dbReference>